<protein>
    <submittedName>
        <fullName evidence="1">Uncharacterized protein</fullName>
    </submittedName>
</protein>
<reference evidence="1" key="1">
    <citation type="submission" date="2021-08" db="EMBL/GenBank/DDBJ databases">
        <title>The first chromosome-level gecko genome reveals the dynamic sex chromosomes of Neotropical dwarf geckos (Sphaerodactylidae: Sphaerodactylus).</title>
        <authorList>
            <person name="Pinto B.J."/>
            <person name="Keating S.E."/>
            <person name="Gamble T."/>
        </authorList>
    </citation>
    <scope>NUCLEOTIDE SEQUENCE</scope>
    <source>
        <strain evidence="1">TG3544</strain>
    </source>
</reference>
<evidence type="ECO:0000313" key="2">
    <source>
        <dbReference type="Proteomes" id="UP000827872"/>
    </source>
</evidence>
<name>A0ACB8FFQ4_9SAUR</name>
<organism evidence="1 2">
    <name type="scientific">Sphaerodactylus townsendi</name>
    <dbReference type="NCBI Taxonomy" id="933632"/>
    <lineage>
        <taxon>Eukaryota</taxon>
        <taxon>Metazoa</taxon>
        <taxon>Chordata</taxon>
        <taxon>Craniata</taxon>
        <taxon>Vertebrata</taxon>
        <taxon>Euteleostomi</taxon>
        <taxon>Lepidosauria</taxon>
        <taxon>Squamata</taxon>
        <taxon>Bifurcata</taxon>
        <taxon>Gekkota</taxon>
        <taxon>Sphaerodactylidae</taxon>
        <taxon>Sphaerodactylus</taxon>
    </lineage>
</organism>
<gene>
    <name evidence="1" type="ORF">K3G42_003207</name>
</gene>
<proteinExistence type="predicted"/>
<dbReference type="Proteomes" id="UP000827872">
    <property type="component" value="Linkage Group LG04"/>
</dbReference>
<sequence>MASAFNKDTAEQNSRQVQSHMKTATARIHLECRTACKADYATQEASLMNFTQDLKEGGELELDPPALRAIYNHSSPAGPTWAQELLIVEAEITITPKEIQMADPEEPLTANLLAQIGTDKYPGSEQCLSPISWKCSV</sequence>
<evidence type="ECO:0000313" key="1">
    <source>
        <dbReference type="EMBL" id="KAH8004085.1"/>
    </source>
</evidence>
<comment type="caution">
    <text evidence="1">The sequence shown here is derived from an EMBL/GenBank/DDBJ whole genome shotgun (WGS) entry which is preliminary data.</text>
</comment>
<keyword evidence="2" id="KW-1185">Reference proteome</keyword>
<accession>A0ACB8FFQ4</accession>
<dbReference type="EMBL" id="CM037617">
    <property type="protein sequence ID" value="KAH8004085.1"/>
    <property type="molecule type" value="Genomic_DNA"/>
</dbReference>